<keyword evidence="3" id="KW-0378">Hydrolase</keyword>
<evidence type="ECO:0000313" key="4">
    <source>
        <dbReference type="Proteomes" id="UP000432464"/>
    </source>
</evidence>
<dbReference type="Gene3D" id="3.40.720.10">
    <property type="entry name" value="Alkaline Phosphatase, subunit A"/>
    <property type="match status" value="2"/>
</dbReference>
<dbReference type="InterPro" id="IPR000917">
    <property type="entry name" value="Sulfatase_N"/>
</dbReference>
<organism evidence="3 4">
    <name type="scientific">Nocardia aurantiaca</name>
    <dbReference type="NCBI Taxonomy" id="2675850"/>
    <lineage>
        <taxon>Bacteria</taxon>
        <taxon>Bacillati</taxon>
        <taxon>Actinomycetota</taxon>
        <taxon>Actinomycetes</taxon>
        <taxon>Mycobacteriales</taxon>
        <taxon>Nocardiaceae</taxon>
        <taxon>Nocardia</taxon>
    </lineage>
</organism>
<dbReference type="GO" id="GO:0016740">
    <property type="term" value="F:transferase activity"/>
    <property type="evidence" value="ECO:0007669"/>
    <property type="project" value="UniProtKB-KW"/>
</dbReference>
<evidence type="ECO:0000256" key="1">
    <source>
        <dbReference type="SAM" id="SignalP"/>
    </source>
</evidence>
<dbReference type="PANTHER" id="PTHR43108">
    <property type="entry name" value="N-ACETYLGLUCOSAMINE-6-SULFATASE FAMILY MEMBER"/>
    <property type="match status" value="1"/>
</dbReference>
<dbReference type="PANTHER" id="PTHR43108:SF8">
    <property type="entry name" value="SD21168P"/>
    <property type="match status" value="1"/>
</dbReference>
<proteinExistence type="predicted"/>
<feature type="signal peptide" evidence="1">
    <location>
        <begin position="1"/>
        <end position="19"/>
    </location>
</feature>
<dbReference type="AlphaFoldDB" id="A0A6I3KTZ5"/>
<dbReference type="Proteomes" id="UP000432464">
    <property type="component" value="Unassembled WGS sequence"/>
</dbReference>
<evidence type="ECO:0000313" key="3">
    <source>
        <dbReference type="EMBL" id="MTE12977.1"/>
    </source>
</evidence>
<reference evidence="3 4" key="1">
    <citation type="submission" date="2019-11" db="EMBL/GenBank/DDBJ databases">
        <title>Nocardia sp. nov. CT2-14 isolated from soil.</title>
        <authorList>
            <person name="Kanchanasin P."/>
            <person name="Tanasupawat S."/>
            <person name="Yuki M."/>
            <person name="Kudo T."/>
        </authorList>
    </citation>
    <scope>NUCLEOTIDE SEQUENCE [LARGE SCALE GENOMIC DNA]</scope>
    <source>
        <strain evidence="3 4">CT2-14</strain>
    </source>
</reference>
<dbReference type="GO" id="GO:0005539">
    <property type="term" value="F:glycosaminoglycan binding"/>
    <property type="evidence" value="ECO:0007669"/>
    <property type="project" value="TreeGrafter"/>
</dbReference>
<keyword evidence="1" id="KW-0732">Signal</keyword>
<dbReference type="EMBL" id="WMBB01000004">
    <property type="protein sequence ID" value="MTE12977.1"/>
    <property type="molecule type" value="Genomic_DNA"/>
</dbReference>
<feature type="domain" description="Sulfatase N-terminal" evidence="2">
    <location>
        <begin position="184"/>
        <end position="515"/>
    </location>
</feature>
<evidence type="ECO:0000259" key="2">
    <source>
        <dbReference type="Pfam" id="PF00884"/>
    </source>
</evidence>
<keyword evidence="3" id="KW-0808">Transferase</keyword>
<comment type="caution">
    <text evidence="3">The sequence shown here is derived from an EMBL/GenBank/DDBJ whole genome shotgun (WGS) entry which is preliminary data.</text>
</comment>
<dbReference type="SUPFAM" id="SSF53649">
    <property type="entry name" value="Alkaline phosphatase-like"/>
    <property type="match status" value="1"/>
</dbReference>
<keyword evidence="4" id="KW-1185">Reference proteome</keyword>
<feature type="chain" id="PRO_5039025961" evidence="1">
    <location>
        <begin position="20"/>
        <end position="534"/>
    </location>
</feature>
<name>A0A6I3KTZ5_9NOCA</name>
<dbReference type="Pfam" id="PF00884">
    <property type="entry name" value="Sulfatase"/>
    <property type="match status" value="1"/>
</dbReference>
<dbReference type="PROSITE" id="PS51257">
    <property type="entry name" value="PROKAR_LIPOPROTEIN"/>
    <property type="match status" value="1"/>
</dbReference>
<dbReference type="GO" id="GO:0008449">
    <property type="term" value="F:N-acetylglucosamine-6-sulfatase activity"/>
    <property type="evidence" value="ECO:0007669"/>
    <property type="project" value="TreeGrafter"/>
</dbReference>
<protein>
    <submittedName>
        <fullName evidence="3">Sulfatase-like hydrolase/transferase</fullName>
    </submittedName>
</protein>
<sequence length="534" mass="56037">MGYRLAAAGACAVMGLAVAGCGNSGGSQQRDQHVLLLSIDGMHQSDLADYVAAHQDSALAKLVARGAQYTDARVLTPADSFPGTVAMITGGSPKTTGVYYDDTWARDLLPAGTKDCATAKKGAQVPLTEEIDKNTDELDGGQGLSGLPDGVMAMTDDPSSVLDPAKLPVDPATCKPISPSDYLKVNTIFSVVHEAGQRTAWADKHPAYQVMNGRGGHSIDDLFTPEIDSKSPKGDAWTKDADQTKRYDTYKADAIVNEIKGKDHSGAKQVGVPAVFGMNFQAVSVSQKLPASKGYSVDGKPGALLSASLDFVDQQIGRFVAALDQAGLTDKTTIVVTAKHGQSPIRPDALTRVDDKPIIDSINKEWAATHPQTPKLIAHSIDDAAILWWLADRSPDATAFAKRKLLEANGTGTDINGNPKPFTASGVDTGQVYAGADAATYFGADANDTRVPDIFAGTVGTVYTAGKSKIAEHGGSSPEDRHVPLLVVGSGIAKHSVSEQVSMTQVAPTILDRLGLDPQKLDAVKSEHTAILPS</sequence>
<dbReference type="InterPro" id="IPR002591">
    <property type="entry name" value="Phosphodiest/P_Trfase"/>
</dbReference>
<accession>A0A6I3KTZ5</accession>
<dbReference type="InterPro" id="IPR017850">
    <property type="entry name" value="Alkaline_phosphatase_core_sf"/>
</dbReference>
<gene>
    <name evidence="3" type="ORF">GLP40_09340</name>
</gene>
<dbReference type="Pfam" id="PF01663">
    <property type="entry name" value="Phosphodiest"/>
    <property type="match status" value="1"/>
</dbReference>